<evidence type="ECO:0000256" key="6">
    <source>
        <dbReference type="ARBA" id="ARBA00022989"/>
    </source>
</evidence>
<keyword evidence="4 9" id="KW-0812">Transmembrane</keyword>
<dbReference type="InterPro" id="IPR001901">
    <property type="entry name" value="Translocase_SecE/Sec61-g"/>
</dbReference>
<keyword evidence="5 9" id="KW-0653">Protein transport</keyword>
<accession>A0A1J5IRY9</accession>
<evidence type="ECO:0000256" key="4">
    <source>
        <dbReference type="ARBA" id="ARBA00022692"/>
    </source>
</evidence>
<evidence type="ECO:0000256" key="1">
    <source>
        <dbReference type="ARBA" id="ARBA00004370"/>
    </source>
</evidence>
<dbReference type="InterPro" id="IPR005807">
    <property type="entry name" value="SecE_bac"/>
</dbReference>
<comment type="subunit">
    <text evidence="9">Component of the Sec protein translocase complex. Heterotrimer consisting of SecY, SecE and SecG subunits. The heterotrimers can form oligomers, although 1 heterotrimer is thought to be able to translocate proteins. Interacts with the ribosome. Interacts with SecDF, and other proteins may be involved. Interacts with SecA.</text>
</comment>
<dbReference type="GO" id="GO:0006605">
    <property type="term" value="P:protein targeting"/>
    <property type="evidence" value="ECO:0007669"/>
    <property type="project" value="UniProtKB-UniRule"/>
</dbReference>
<dbReference type="PANTHER" id="PTHR33910">
    <property type="entry name" value="PROTEIN TRANSLOCASE SUBUNIT SECE"/>
    <property type="match status" value="1"/>
</dbReference>
<evidence type="ECO:0000256" key="5">
    <source>
        <dbReference type="ARBA" id="ARBA00022927"/>
    </source>
</evidence>
<evidence type="ECO:0000256" key="7">
    <source>
        <dbReference type="ARBA" id="ARBA00023010"/>
    </source>
</evidence>
<dbReference type="Pfam" id="PF00584">
    <property type="entry name" value="SecE"/>
    <property type="match status" value="1"/>
</dbReference>
<keyword evidence="3 9" id="KW-1003">Cell membrane</keyword>
<dbReference type="HAMAP" id="MF_00422">
    <property type="entry name" value="SecE"/>
    <property type="match status" value="1"/>
</dbReference>
<evidence type="ECO:0000313" key="10">
    <source>
        <dbReference type="EMBL" id="OIP97162.1"/>
    </source>
</evidence>
<keyword evidence="8 9" id="KW-0472">Membrane</keyword>
<proteinExistence type="inferred from homology"/>
<keyword evidence="6 9" id="KW-1133">Transmembrane helix</keyword>
<evidence type="ECO:0000256" key="2">
    <source>
        <dbReference type="ARBA" id="ARBA00022448"/>
    </source>
</evidence>
<evidence type="ECO:0000256" key="3">
    <source>
        <dbReference type="ARBA" id="ARBA00022475"/>
    </source>
</evidence>
<comment type="function">
    <text evidence="9">Essential subunit of the Sec protein translocation channel SecYEG. Clamps together the 2 halves of SecY. May contact the channel plug during translocation.</text>
</comment>
<evidence type="ECO:0000256" key="8">
    <source>
        <dbReference type="ARBA" id="ARBA00023136"/>
    </source>
</evidence>
<evidence type="ECO:0000313" key="11">
    <source>
        <dbReference type="Proteomes" id="UP000183245"/>
    </source>
</evidence>
<name>A0A1J5IRY9_9BACT</name>
<sequence length="63" mass="6934">MTKQTAPSPNFFREVIAELKKVSWPTRQEATRLTMIIIAATLISGMAIGLLDYLLAQTLSAIV</sequence>
<dbReference type="PANTHER" id="PTHR33910:SF1">
    <property type="entry name" value="PROTEIN TRANSLOCASE SUBUNIT SECE"/>
    <property type="match status" value="1"/>
</dbReference>
<keyword evidence="7 9" id="KW-0811">Translocation</keyword>
<dbReference type="AlphaFoldDB" id="A0A1J5IRY9"/>
<dbReference type="GO" id="GO:0005886">
    <property type="term" value="C:plasma membrane"/>
    <property type="evidence" value="ECO:0007669"/>
    <property type="project" value="UniProtKB-SubCell"/>
</dbReference>
<gene>
    <name evidence="9" type="primary">secE</name>
    <name evidence="10" type="ORF">AUK40_03725</name>
</gene>
<organism evidence="10 11">
    <name type="scientific">Candidatus Wirthbacteria bacterium CG2_30_54_11</name>
    <dbReference type="NCBI Taxonomy" id="1817892"/>
    <lineage>
        <taxon>Bacteria</taxon>
        <taxon>Candidatus Wirthbacteria</taxon>
    </lineage>
</organism>
<dbReference type="Proteomes" id="UP000183245">
    <property type="component" value="Unassembled WGS sequence"/>
</dbReference>
<protein>
    <recommendedName>
        <fullName evidence="9">Protein translocase subunit SecE</fullName>
    </recommendedName>
</protein>
<dbReference type="GO" id="GO:0008320">
    <property type="term" value="F:protein transmembrane transporter activity"/>
    <property type="evidence" value="ECO:0007669"/>
    <property type="project" value="UniProtKB-UniRule"/>
</dbReference>
<feature type="transmembrane region" description="Helical" evidence="9">
    <location>
        <begin position="33"/>
        <end position="55"/>
    </location>
</feature>
<comment type="caution">
    <text evidence="10">The sequence shown here is derived from an EMBL/GenBank/DDBJ whole genome shotgun (WGS) entry which is preliminary data.</text>
</comment>
<reference evidence="10" key="1">
    <citation type="journal article" date="2016" name="Environ. Microbiol.">
        <title>Genomic resolution of a cold subsurface aquifer community provides metabolic insights for novel microbes adapted to high CO concentrations.</title>
        <authorList>
            <person name="Probst A.J."/>
            <person name="Castelle C.J."/>
            <person name="Singh A."/>
            <person name="Brown C.T."/>
            <person name="Anantharaman K."/>
            <person name="Sharon I."/>
            <person name="Hug L.A."/>
            <person name="Burstein D."/>
            <person name="Emerson J.B."/>
            <person name="Thomas B.C."/>
            <person name="Banfield J.F."/>
        </authorList>
    </citation>
    <scope>NUCLEOTIDE SEQUENCE [LARGE SCALE GENOMIC DNA]</scope>
    <source>
        <strain evidence="10">CG2_30_54_11</strain>
    </source>
</reference>
<evidence type="ECO:0000256" key="9">
    <source>
        <dbReference type="HAMAP-Rule" id="MF_00422"/>
    </source>
</evidence>
<keyword evidence="2 9" id="KW-0813">Transport</keyword>
<dbReference type="EMBL" id="MNZT01000064">
    <property type="protein sequence ID" value="OIP97162.1"/>
    <property type="molecule type" value="Genomic_DNA"/>
</dbReference>
<comment type="similarity">
    <text evidence="9">Belongs to the SecE/SEC61-gamma family.</text>
</comment>
<comment type="subcellular location">
    <subcellularLocation>
        <location evidence="9">Cell membrane</location>
        <topology evidence="9">Single-pass membrane protein</topology>
    </subcellularLocation>
    <subcellularLocation>
        <location evidence="1">Membrane</location>
    </subcellularLocation>
</comment>
<dbReference type="GO" id="GO:0009306">
    <property type="term" value="P:protein secretion"/>
    <property type="evidence" value="ECO:0007669"/>
    <property type="project" value="UniProtKB-UniRule"/>
</dbReference>
<dbReference type="GO" id="GO:0065002">
    <property type="term" value="P:intracellular protein transmembrane transport"/>
    <property type="evidence" value="ECO:0007669"/>
    <property type="project" value="UniProtKB-UniRule"/>
</dbReference>
<dbReference type="NCBIfam" id="TIGR00964">
    <property type="entry name" value="secE_bact"/>
    <property type="match status" value="1"/>
</dbReference>
<dbReference type="GO" id="GO:0043952">
    <property type="term" value="P:protein transport by the Sec complex"/>
    <property type="evidence" value="ECO:0007669"/>
    <property type="project" value="UniProtKB-UniRule"/>
</dbReference>
<dbReference type="PROSITE" id="PS01067">
    <property type="entry name" value="SECE_SEC61G"/>
    <property type="match status" value="1"/>
</dbReference>
<dbReference type="Gene3D" id="1.20.5.1030">
    <property type="entry name" value="Preprotein translocase secy subunit"/>
    <property type="match status" value="1"/>
</dbReference>
<dbReference type="InterPro" id="IPR038379">
    <property type="entry name" value="SecE_sf"/>
</dbReference>
<dbReference type="STRING" id="1817892.AUK40_03725"/>